<reference evidence="1 2" key="3">
    <citation type="journal article" date="2008" name="Appl. Environ. Microbiol.">
        <title>Identification of mobile elements and pseudogenes in the Shewanella oneidensis MR-1 genome.</title>
        <authorList>
            <person name="Romine M.F."/>
            <person name="Carlson T.S."/>
            <person name="Norbeck A.D."/>
            <person name="McCue L.A."/>
            <person name="Lipton M.S."/>
        </authorList>
    </citation>
    <scope>NUCLEOTIDE SEQUENCE [LARGE SCALE GENOMIC DNA]</scope>
    <source>
        <strain evidence="2">ATCC 700550 / JCM 31522 / CIP 106686 / LMG 19005 / NCIMB 14063 / MR-1</strain>
    </source>
</reference>
<accession>Q8EJS2</accession>
<protein>
    <submittedName>
        <fullName evidence="1">Excisionase/response regulator inhibitor-like protein</fullName>
    </submittedName>
</protein>
<organism evidence="1 2">
    <name type="scientific">Shewanella oneidensis (strain ATCC 700550 / JCM 31522 / CIP 106686 / LMG 19005 / NCIMB 14063 / MR-1)</name>
    <dbReference type="NCBI Taxonomy" id="211586"/>
    <lineage>
        <taxon>Bacteria</taxon>
        <taxon>Pseudomonadati</taxon>
        <taxon>Pseudomonadota</taxon>
        <taxon>Gammaproteobacteria</taxon>
        <taxon>Alteromonadales</taxon>
        <taxon>Shewanellaceae</taxon>
        <taxon>Shewanella</taxon>
    </lineage>
</organism>
<dbReference type="PATRIC" id="fig|211586.12.peg.379"/>
<gene>
    <name evidence="1" type="ordered locus">SO_0390</name>
</gene>
<dbReference type="KEGG" id="son:SO_0390"/>
<dbReference type="eggNOG" id="COG3311">
    <property type="taxonomic scope" value="Bacteria"/>
</dbReference>
<keyword evidence="2" id="KW-1185">Reference proteome</keyword>
<dbReference type="Proteomes" id="UP000008186">
    <property type="component" value="Chromosome"/>
</dbReference>
<dbReference type="PaxDb" id="211586-SO_0390"/>
<reference evidence="1 2" key="4">
    <citation type="journal article" date="2011" name="BMC Genomics">
        <title>Genome-wide protein localization prediction strategies for gram negative bacteria.</title>
        <authorList>
            <person name="Romine M.F."/>
        </authorList>
    </citation>
    <scope>NUCLEOTIDE SEQUENCE [LARGE SCALE GENOMIC DNA]</scope>
    <source>
        <strain evidence="2">ATCC 700550 / JCM 31522 / CIP 106686 / LMG 19005 / NCIMB 14063 / MR-1</strain>
    </source>
</reference>
<dbReference type="AlphaFoldDB" id="Q8EJS2"/>
<evidence type="ECO:0000313" key="1">
    <source>
        <dbReference type="EMBL" id="AAN53473.2"/>
    </source>
</evidence>
<dbReference type="InterPro" id="IPR010260">
    <property type="entry name" value="AlpA"/>
</dbReference>
<dbReference type="BioCyc" id="SONE211586:G1GMP-374-MONOMER"/>
<dbReference type="Pfam" id="PF05930">
    <property type="entry name" value="Phage_AlpA"/>
    <property type="match status" value="1"/>
</dbReference>
<dbReference type="HOGENOM" id="CLU_2425281_0_0_6"/>
<sequence length="91" mass="10455">MPILFPLQPNTTLIDSQLSETTNEGSYMNIQNLLSVKQVCASLNLSRSWLFLAEREGRYPKGVRLTPRCVRYRADLHEQFVRGEWEGKANA</sequence>
<dbReference type="OrthoDB" id="5297660at2"/>
<proteinExistence type="predicted"/>
<evidence type="ECO:0000313" key="2">
    <source>
        <dbReference type="Proteomes" id="UP000008186"/>
    </source>
</evidence>
<name>Q8EJS2_SHEON</name>
<dbReference type="STRING" id="211586.SO_0390"/>
<reference evidence="1 2" key="2">
    <citation type="journal article" date="2005" name="Proteomics">
        <title>Global detection and characterization of hypothetical proteins in Shewanella oneidensis MR-1 using LC-MS based proteomics.</title>
        <authorList>
            <person name="Elias D.A."/>
            <person name="Monroe M.E."/>
            <person name="Marshall M.J."/>
            <person name="Romine M.F."/>
            <person name="Belieav A.S."/>
            <person name="Fredrickson J.K."/>
            <person name="Anderson G.A."/>
            <person name="Smith R.D."/>
            <person name="Lipton M.S."/>
        </authorList>
    </citation>
    <scope>NUCLEOTIDE SEQUENCE [LARGE SCALE GENOMIC DNA]</scope>
    <source>
        <strain evidence="2">ATCC 700550 / JCM 31522 / CIP 106686 / LMG 19005 / NCIMB 14063 / MR-1</strain>
    </source>
</reference>
<dbReference type="EMBL" id="AE014299">
    <property type="protein sequence ID" value="AAN53473.2"/>
    <property type="molecule type" value="Genomic_DNA"/>
</dbReference>
<dbReference type="DNASU" id="1168266"/>
<reference evidence="1 2" key="1">
    <citation type="journal article" date="2002" name="Nat. Biotechnol.">
        <title>Genome sequence of the dissimilatory metal ion-reducing bacterium Shewanella oneidensis.</title>
        <authorList>
            <person name="Heidelberg J.F."/>
            <person name="Paulsen I.T."/>
            <person name="Nelson K.E."/>
            <person name="Gaidos E.J."/>
            <person name="Nelson W.C."/>
            <person name="Read T.D."/>
            <person name="Eisen J.A."/>
            <person name="Seshadri R."/>
            <person name="Ward N."/>
            <person name="Methe B."/>
            <person name="Clayton R.A."/>
            <person name="Meyer T."/>
            <person name="Tsapin A."/>
            <person name="Scott J."/>
            <person name="Beanan M."/>
            <person name="Brinkac L."/>
            <person name="Daugherty S."/>
            <person name="DeBoy R.T."/>
            <person name="Dodson R.J."/>
            <person name="Durkin A.S."/>
            <person name="Haft D.H."/>
            <person name="Kolonay J.F."/>
            <person name="Madupu R."/>
            <person name="Peterson J.D."/>
            <person name="Umayam L.A."/>
            <person name="White O."/>
            <person name="Wolf A.M."/>
            <person name="Vamathevan J."/>
            <person name="Weidman J."/>
            <person name="Impraim M."/>
            <person name="Lee K."/>
            <person name="Berry K."/>
            <person name="Lee C."/>
            <person name="Mueller J."/>
            <person name="Khouri H."/>
            <person name="Gill J."/>
            <person name="Utterback T.R."/>
            <person name="McDonald L.A."/>
            <person name="Feldblyum T.V."/>
            <person name="Smith H.O."/>
            <person name="Venter J.C."/>
            <person name="Nealson K.H."/>
            <person name="Fraser C.M."/>
        </authorList>
    </citation>
    <scope>NUCLEOTIDE SEQUENCE [LARGE SCALE GENOMIC DNA]</scope>
    <source>
        <strain evidence="2">ATCC 700550 / JCM 31522 / CIP 106686 / LMG 19005 / NCIMB 14063 / MR-1</strain>
    </source>
</reference>